<accession>A0AC34RRJ9</accession>
<dbReference type="Proteomes" id="UP000887576">
    <property type="component" value="Unplaced"/>
</dbReference>
<evidence type="ECO:0000313" key="1">
    <source>
        <dbReference type="Proteomes" id="UP000887576"/>
    </source>
</evidence>
<proteinExistence type="predicted"/>
<organism evidence="1 2">
    <name type="scientific">Panagrolaimus sp. JU765</name>
    <dbReference type="NCBI Taxonomy" id="591449"/>
    <lineage>
        <taxon>Eukaryota</taxon>
        <taxon>Metazoa</taxon>
        <taxon>Ecdysozoa</taxon>
        <taxon>Nematoda</taxon>
        <taxon>Chromadorea</taxon>
        <taxon>Rhabditida</taxon>
        <taxon>Tylenchina</taxon>
        <taxon>Panagrolaimomorpha</taxon>
        <taxon>Panagrolaimoidea</taxon>
        <taxon>Panagrolaimidae</taxon>
        <taxon>Panagrolaimus</taxon>
    </lineage>
</organism>
<name>A0AC34RRJ9_9BILA</name>
<evidence type="ECO:0000313" key="2">
    <source>
        <dbReference type="WBParaSite" id="JU765_v2.g9385.t1"/>
    </source>
</evidence>
<protein>
    <submittedName>
        <fullName evidence="2">Uncharacterized protein</fullName>
    </submittedName>
</protein>
<sequence>LMRNEARRGAHSKLQLVADIETIFSADFAGKTRPLTQKLLAGELGTSVLVYRRFEVEKSELPKNIHELWNLFETKNAFEFHSHFYKPGHVIANLSDWFDYSLNNEEVTVTEVPYTRQEWEPQFIMTDQDPFHLEFVPTRFNDQQSLSHILCRANYSFLVMSHVFNIHPGVKRGYTPVEEALTKLGKRQSAVFLRRFNDFLDKHYPRNNLTAKCPKMTH</sequence>
<dbReference type="WBParaSite" id="JU765_v2.g9385.t1">
    <property type="protein sequence ID" value="JU765_v2.g9385.t1"/>
    <property type="gene ID" value="JU765_v2.g9385"/>
</dbReference>
<reference evidence="2" key="1">
    <citation type="submission" date="2022-11" db="UniProtKB">
        <authorList>
            <consortium name="WormBaseParasite"/>
        </authorList>
    </citation>
    <scope>IDENTIFICATION</scope>
</reference>